<dbReference type="AlphaFoldDB" id="B0TCX0"/>
<proteinExistence type="predicted"/>
<sequence>MLRIKTFSLTWKNLLNLFSLIKQIRRGFCDRKNGIFSKNF</sequence>
<dbReference type="EMBL" id="CP000930">
    <property type="protein sequence ID" value="ABZ85421.1"/>
    <property type="molecule type" value="Genomic_DNA"/>
</dbReference>
<evidence type="ECO:0000313" key="1">
    <source>
        <dbReference type="EMBL" id="ABZ85421.1"/>
    </source>
</evidence>
<reference evidence="1 2" key="1">
    <citation type="journal article" date="2008" name="J. Bacteriol.">
        <title>The genome of Heliobacterium modesticaldum, a phototrophic representative of the Firmicutes containing the simplest photosynthetic apparatus.</title>
        <authorList>
            <person name="Sattley W.M."/>
            <person name="Madigan M.T."/>
            <person name="Swingley W.D."/>
            <person name="Cheung P.C."/>
            <person name="Clocksin K.M."/>
            <person name="Conrad A.L."/>
            <person name="Dejesa L.C."/>
            <person name="Honchak B.M."/>
            <person name="Jung D.O."/>
            <person name="Karbach L.E."/>
            <person name="Kurdoglu A."/>
            <person name="Lahiri S."/>
            <person name="Mastrian S.D."/>
            <person name="Page L.E."/>
            <person name="Taylor H.L."/>
            <person name="Wang Z.T."/>
            <person name="Raymond J."/>
            <person name="Chen M."/>
            <person name="Blankenship R.E."/>
            <person name="Touchman J.W."/>
        </authorList>
    </citation>
    <scope>NUCLEOTIDE SEQUENCE [LARGE SCALE GENOMIC DNA]</scope>
    <source>
        <strain evidence="2">ATCC 51547 / Ice1</strain>
    </source>
</reference>
<protein>
    <submittedName>
        <fullName evidence="1">Uncharacterized protein</fullName>
    </submittedName>
</protein>
<keyword evidence="2" id="KW-1185">Reference proteome</keyword>
<evidence type="ECO:0000313" key="2">
    <source>
        <dbReference type="Proteomes" id="UP000008550"/>
    </source>
</evidence>
<gene>
    <name evidence="1" type="ORF">HM1_2912</name>
</gene>
<dbReference type="KEGG" id="hmo:HM1_2912"/>
<dbReference type="Proteomes" id="UP000008550">
    <property type="component" value="Chromosome"/>
</dbReference>
<dbReference type="HOGENOM" id="CLU_3290639_0_0_9"/>
<name>B0TCX0_HELMI</name>
<accession>B0TCX0</accession>
<organism evidence="1 2">
    <name type="scientific">Heliobacterium modesticaldum (strain ATCC 51547 / Ice1)</name>
    <dbReference type="NCBI Taxonomy" id="498761"/>
    <lineage>
        <taxon>Bacteria</taxon>
        <taxon>Bacillati</taxon>
        <taxon>Bacillota</taxon>
        <taxon>Clostridia</taxon>
        <taxon>Eubacteriales</taxon>
        <taxon>Heliobacteriaceae</taxon>
        <taxon>Heliomicrobium</taxon>
    </lineage>
</organism>